<evidence type="ECO:0000256" key="1">
    <source>
        <dbReference type="ARBA" id="ARBA00004613"/>
    </source>
</evidence>
<evidence type="ECO:0000256" key="5">
    <source>
        <dbReference type="ARBA" id="ARBA00023157"/>
    </source>
</evidence>
<evidence type="ECO:0000259" key="8">
    <source>
        <dbReference type="PROSITE" id="PS51362"/>
    </source>
</evidence>
<reference evidence="9" key="2">
    <citation type="submission" date="2025-09" db="UniProtKB">
        <authorList>
            <consortium name="Ensembl"/>
        </authorList>
    </citation>
    <scope>IDENTIFICATION</scope>
</reference>
<dbReference type="Gene3D" id="2.10.90.10">
    <property type="entry name" value="Cystine-knot cytokines"/>
    <property type="match status" value="1"/>
</dbReference>
<evidence type="ECO:0000256" key="4">
    <source>
        <dbReference type="ARBA" id="ARBA00023030"/>
    </source>
</evidence>
<feature type="chain" id="PRO_5034738341" description="TGF-beta family profile domain-containing protein" evidence="7">
    <location>
        <begin position="24"/>
        <end position="299"/>
    </location>
</feature>
<dbReference type="GeneTree" id="ENSGT00390000010056"/>
<dbReference type="AlphaFoldDB" id="A0A8C7B856"/>
<name>A0A8C7B856_NEOVI</name>
<evidence type="ECO:0000256" key="3">
    <source>
        <dbReference type="ARBA" id="ARBA00022525"/>
    </source>
</evidence>
<comment type="subcellular location">
    <subcellularLocation>
        <location evidence="1">Secreted</location>
    </subcellularLocation>
</comment>
<dbReference type="GO" id="GO:0005160">
    <property type="term" value="F:transforming growth factor beta receptor binding"/>
    <property type="evidence" value="ECO:0007669"/>
    <property type="project" value="InterPro"/>
</dbReference>
<evidence type="ECO:0000256" key="6">
    <source>
        <dbReference type="ARBA" id="ARBA00023180"/>
    </source>
</evidence>
<sequence length="299" mass="32784">PNPHWLSWASAVAMLGAVGPALSGEHILSILLRQLQLQEAPILDTGDVEELVTPAHVMAQYVALLQRSHGVRSRGSAREVAGRWLASEASTHLLVFSMEWWMPLNSNLVWAGRAASLPGYSTRACVTFEWLRVREDSSNSTLLVDSRLVSLLESGWKAFDVTEVEMYIDLQGMKWAENSVLEPLGFLAYECVGACQQPPRPLPLEWPFLGPRQCIASETTSLPMIVSVKEGGRARLQVVSRPNRLARVQKCGCSWEGCQGSGALGGGRSHRGTWLCQGYCMSWGELGVTADGQMLCAIY</sequence>
<dbReference type="PROSITE" id="PS51362">
    <property type="entry name" value="TGF_BETA_2"/>
    <property type="match status" value="1"/>
</dbReference>
<dbReference type="PROSITE" id="PS00250">
    <property type="entry name" value="TGF_BETA_1"/>
    <property type="match status" value="1"/>
</dbReference>
<keyword evidence="3" id="KW-0964">Secreted</keyword>
<dbReference type="InterPro" id="IPR017948">
    <property type="entry name" value="TGFb_CS"/>
</dbReference>
<keyword evidence="10" id="KW-1185">Reference proteome</keyword>
<dbReference type="PRINTS" id="PR01427">
    <property type="entry name" value="TGFBETA4"/>
</dbReference>
<evidence type="ECO:0000256" key="2">
    <source>
        <dbReference type="ARBA" id="ARBA00006656"/>
    </source>
</evidence>
<evidence type="ECO:0000313" key="9">
    <source>
        <dbReference type="Ensembl" id="ENSNVIP00000019177.1"/>
    </source>
</evidence>
<accession>A0A8C7B856</accession>
<keyword evidence="4" id="KW-0339">Growth factor</keyword>
<dbReference type="Proteomes" id="UP000694425">
    <property type="component" value="Unplaced"/>
</dbReference>
<protein>
    <recommendedName>
        <fullName evidence="8">TGF-beta family profile domain-containing protein</fullName>
    </recommendedName>
</protein>
<dbReference type="FunFam" id="2.10.90.10:FF:000028">
    <property type="entry name" value="Left-right determination factor"/>
    <property type="match status" value="1"/>
</dbReference>
<dbReference type="GO" id="GO:0008083">
    <property type="term" value="F:growth factor activity"/>
    <property type="evidence" value="ECO:0007669"/>
    <property type="project" value="UniProtKB-KW"/>
</dbReference>
<dbReference type="SUPFAM" id="SSF57501">
    <property type="entry name" value="Cystine-knot cytokines"/>
    <property type="match status" value="1"/>
</dbReference>
<dbReference type="InterPro" id="IPR029034">
    <property type="entry name" value="Cystine-knot_cytokine"/>
</dbReference>
<dbReference type="CDD" id="cd13758">
    <property type="entry name" value="TGF_beta_LEFTY1_2"/>
    <property type="match status" value="1"/>
</dbReference>
<keyword evidence="7" id="KW-0732">Signal</keyword>
<evidence type="ECO:0000256" key="7">
    <source>
        <dbReference type="SAM" id="SignalP"/>
    </source>
</evidence>
<keyword evidence="5" id="KW-1015">Disulfide bond</keyword>
<dbReference type="GO" id="GO:0005576">
    <property type="term" value="C:extracellular region"/>
    <property type="evidence" value="ECO:0007669"/>
    <property type="project" value="UniProtKB-SubCell"/>
</dbReference>
<feature type="domain" description="TGF-beta family profile" evidence="8">
    <location>
        <begin position="132"/>
        <end position="254"/>
    </location>
</feature>
<dbReference type="Ensembl" id="ENSNVIT00000022368.1">
    <property type="protein sequence ID" value="ENSNVIP00000019177.1"/>
    <property type="gene ID" value="ENSNVIG00000015022.1"/>
</dbReference>
<dbReference type="InterPro" id="IPR003942">
    <property type="entry name" value="LRDF"/>
</dbReference>
<dbReference type="InterPro" id="IPR001839">
    <property type="entry name" value="TGF-b_C"/>
</dbReference>
<feature type="signal peptide" evidence="7">
    <location>
        <begin position="1"/>
        <end position="23"/>
    </location>
</feature>
<evidence type="ECO:0000313" key="10">
    <source>
        <dbReference type="Proteomes" id="UP000694425"/>
    </source>
</evidence>
<organism evidence="9 10">
    <name type="scientific">Neovison vison</name>
    <name type="common">American mink</name>
    <name type="synonym">Mustela vison</name>
    <dbReference type="NCBI Taxonomy" id="452646"/>
    <lineage>
        <taxon>Eukaryota</taxon>
        <taxon>Metazoa</taxon>
        <taxon>Chordata</taxon>
        <taxon>Craniata</taxon>
        <taxon>Vertebrata</taxon>
        <taxon>Euteleostomi</taxon>
        <taxon>Mammalia</taxon>
        <taxon>Eutheria</taxon>
        <taxon>Laurasiatheria</taxon>
        <taxon>Carnivora</taxon>
        <taxon>Caniformia</taxon>
        <taxon>Musteloidea</taxon>
        <taxon>Mustelidae</taxon>
        <taxon>Mustelinae</taxon>
        <taxon>Neogale</taxon>
    </lineage>
</organism>
<keyword evidence="6" id="KW-0325">Glycoprotein</keyword>
<comment type="similarity">
    <text evidence="2">Belongs to the TGF-beta family.</text>
</comment>
<proteinExistence type="inferred from homology"/>
<reference evidence="9" key="1">
    <citation type="submission" date="2025-08" db="UniProtKB">
        <authorList>
            <consortium name="Ensembl"/>
        </authorList>
    </citation>
    <scope>IDENTIFICATION</scope>
</reference>